<evidence type="ECO:0000256" key="1">
    <source>
        <dbReference type="SAM" id="Phobius"/>
    </source>
</evidence>
<protein>
    <submittedName>
        <fullName evidence="3">FecR protein</fullName>
    </submittedName>
</protein>
<dbReference type="Pfam" id="PF04773">
    <property type="entry name" value="FecR"/>
    <property type="match status" value="1"/>
</dbReference>
<dbReference type="AlphaFoldDB" id="A0A517T501"/>
<feature type="domain" description="FecR protein" evidence="2">
    <location>
        <begin position="148"/>
        <end position="231"/>
    </location>
</feature>
<evidence type="ECO:0000313" key="3">
    <source>
        <dbReference type="EMBL" id="QDT63438.1"/>
    </source>
</evidence>
<dbReference type="PANTHER" id="PTHR30273:SF2">
    <property type="entry name" value="PROTEIN FECR"/>
    <property type="match status" value="1"/>
</dbReference>
<keyword evidence="1" id="KW-0472">Membrane</keyword>
<keyword evidence="1" id="KW-0812">Transmembrane</keyword>
<dbReference type="EMBL" id="CP036316">
    <property type="protein sequence ID" value="QDT63438.1"/>
    <property type="molecule type" value="Genomic_DNA"/>
</dbReference>
<dbReference type="Gene3D" id="2.60.120.1440">
    <property type="match status" value="1"/>
</dbReference>
<dbReference type="RefSeq" id="WP_145259759.1">
    <property type="nucleotide sequence ID" value="NZ_CP036316.1"/>
</dbReference>
<reference evidence="3 4" key="1">
    <citation type="submission" date="2019-02" db="EMBL/GenBank/DDBJ databases">
        <title>Deep-cultivation of Planctomycetes and their phenomic and genomic characterization uncovers novel biology.</title>
        <authorList>
            <person name="Wiegand S."/>
            <person name="Jogler M."/>
            <person name="Boedeker C."/>
            <person name="Pinto D."/>
            <person name="Vollmers J."/>
            <person name="Rivas-Marin E."/>
            <person name="Kohn T."/>
            <person name="Peeters S.H."/>
            <person name="Heuer A."/>
            <person name="Rast P."/>
            <person name="Oberbeckmann S."/>
            <person name="Bunk B."/>
            <person name="Jeske O."/>
            <person name="Meyerdierks A."/>
            <person name="Storesund J.E."/>
            <person name="Kallscheuer N."/>
            <person name="Luecker S."/>
            <person name="Lage O.M."/>
            <person name="Pohl T."/>
            <person name="Merkel B.J."/>
            <person name="Hornburger P."/>
            <person name="Mueller R.-W."/>
            <person name="Bruemmer F."/>
            <person name="Labrenz M."/>
            <person name="Spormann A.M."/>
            <person name="Op den Camp H."/>
            <person name="Overmann J."/>
            <person name="Amann R."/>
            <person name="Jetten M.S.M."/>
            <person name="Mascher T."/>
            <person name="Medema M.H."/>
            <person name="Devos D.P."/>
            <person name="Kaster A.-K."/>
            <person name="Ovreas L."/>
            <person name="Rohde M."/>
            <person name="Galperin M.Y."/>
            <person name="Jogler C."/>
        </authorList>
    </citation>
    <scope>NUCLEOTIDE SEQUENCE [LARGE SCALE GENOMIC DNA]</scope>
    <source>
        <strain evidence="3 4">V22</strain>
    </source>
</reference>
<dbReference type="GO" id="GO:0016989">
    <property type="term" value="F:sigma factor antagonist activity"/>
    <property type="evidence" value="ECO:0007669"/>
    <property type="project" value="TreeGrafter"/>
</dbReference>
<dbReference type="PANTHER" id="PTHR30273">
    <property type="entry name" value="PERIPLASMIC SIGNAL SENSOR AND SIGMA FACTOR ACTIVATOR FECR-RELATED"/>
    <property type="match status" value="1"/>
</dbReference>
<accession>A0A517T501</accession>
<dbReference type="InterPro" id="IPR012373">
    <property type="entry name" value="Ferrdict_sens_TM"/>
</dbReference>
<keyword evidence="4" id="KW-1185">Reference proteome</keyword>
<evidence type="ECO:0000313" key="4">
    <source>
        <dbReference type="Proteomes" id="UP000319976"/>
    </source>
</evidence>
<sequence length="443" mass="48414">MSASPGIKQEIVRLADRLCDEGCEQSEIDRLEELVRGDVRYMQFYLDYLAVHAKLIGKTWEDLPEESIARITESVSKPKRSAKHWAGIIGGVSSVALMLVVGLTLFLIQPPPATAGKLVGLTADAKWAGREYVPGDVVLERMTVSLEAGIASFELNDGAIVSIQGPATIEATSGQETQLINGLLHAFVPEKAIGYSVRTVDVKVVDLGTEFTVERHLQNGTRVVVKQGKVEAKTINESGTERVHELIAGRAMEFQVGSDNIQELASSISWDDSFKNFENVRGGIAKLEGIVRTTPSLPADLRPGQMPTNNYIMLVRECAGIELLEDLTVQQTNGAVTIEAGTVVDSYLLHFDPNIEYSTSSPLGTVTFNTSVLAIPASTESLNQTDWLCATLSPQFYHGLERGLESNLDTVEVSPDRKSLTFHLTRNHPNAMDQCRILVNHKD</sequence>
<dbReference type="KEGG" id="chya:V22_06590"/>
<organism evidence="3 4">
    <name type="scientific">Calycomorphotria hydatis</name>
    <dbReference type="NCBI Taxonomy" id="2528027"/>
    <lineage>
        <taxon>Bacteria</taxon>
        <taxon>Pseudomonadati</taxon>
        <taxon>Planctomycetota</taxon>
        <taxon>Planctomycetia</taxon>
        <taxon>Planctomycetales</taxon>
        <taxon>Planctomycetaceae</taxon>
        <taxon>Calycomorphotria</taxon>
    </lineage>
</organism>
<evidence type="ECO:0000259" key="2">
    <source>
        <dbReference type="Pfam" id="PF04773"/>
    </source>
</evidence>
<keyword evidence="1" id="KW-1133">Transmembrane helix</keyword>
<name>A0A517T501_9PLAN</name>
<feature type="transmembrane region" description="Helical" evidence="1">
    <location>
        <begin position="85"/>
        <end position="108"/>
    </location>
</feature>
<gene>
    <name evidence="3" type="ORF">V22_06590</name>
</gene>
<dbReference type="OrthoDB" id="258532at2"/>
<dbReference type="InterPro" id="IPR006860">
    <property type="entry name" value="FecR"/>
</dbReference>
<dbReference type="Proteomes" id="UP000319976">
    <property type="component" value="Chromosome"/>
</dbReference>
<proteinExistence type="predicted"/>